<sequence>MAEKEELRRKFAEYGVIETFTNTEMIVREDVLAKAKELANLISTSTEVEMFKKAEKLIADNERVQGLISAIKKKQKEIVAFEHTFKNPDMVKKIEAEIDALQDELDSIPVVSEFKQTQHDINYLLQLVIGVIRDQVADNINVEAGTAPQPSSCE</sequence>
<gene>
    <name evidence="1" type="ORF">SD70_07120</name>
</gene>
<dbReference type="Proteomes" id="UP000031967">
    <property type="component" value="Unassembled WGS sequence"/>
</dbReference>
<keyword evidence="2" id="KW-1185">Reference proteome</keyword>
<comment type="caution">
    <text evidence="1">The sequence shown here is derived from an EMBL/GenBank/DDBJ whole genome shotgun (WGS) entry which is preliminary data.</text>
</comment>
<accession>A0ABR5AK45</accession>
<dbReference type="RefSeq" id="WP_041046926.1">
    <property type="nucleotide sequence ID" value="NZ_JXAK01000009.1"/>
</dbReference>
<proteinExistence type="predicted"/>
<dbReference type="PANTHER" id="PTHR38448:SF1">
    <property type="entry name" value="YLBF FAMILY REGULATOR"/>
    <property type="match status" value="1"/>
</dbReference>
<dbReference type="Pfam" id="PF06133">
    <property type="entry name" value="Com_YlbF"/>
    <property type="match status" value="1"/>
</dbReference>
<evidence type="ECO:0000313" key="1">
    <source>
        <dbReference type="EMBL" id="KIL41414.1"/>
    </source>
</evidence>
<reference evidence="1 2" key="1">
    <citation type="submission" date="2014-12" db="EMBL/GenBank/DDBJ databases">
        <title>Draft genome sequence of Paenibacillus kamchatkensis strain B-2647.</title>
        <authorList>
            <person name="Karlyshev A.V."/>
            <person name="Kudryashova E.B."/>
        </authorList>
    </citation>
    <scope>NUCLEOTIDE SEQUENCE [LARGE SCALE GENOMIC DNA]</scope>
    <source>
        <strain evidence="1 2">VKM B-2647</strain>
    </source>
</reference>
<evidence type="ECO:0000313" key="2">
    <source>
        <dbReference type="Proteomes" id="UP000031967"/>
    </source>
</evidence>
<name>A0ABR5AK45_9BACL</name>
<dbReference type="SUPFAM" id="SSF158622">
    <property type="entry name" value="YheA/YmcA-like"/>
    <property type="match status" value="1"/>
</dbReference>
<dbReference type="InterPro" id="IPR023378">
    <property type="entry name" value="YheA/YmcA-like_dom_sf"/>
</dbReference>
<dbReference type="Gene3D" id="1.20.1500.10">
    <property type="entry name" value="YheA/YmcA-like"/>
    <property type="match status" value="1"/>
</dbReference>
<organism evidence="1 2">
    <name type="scientific">Gordoniibacillus kamchatkensis</name>
    <dbReference type="NCBI Taxonomy" id="1590651"/>
    <lineage>
        <taxon>Bacteria</taxon>
        <taxon>Bacillati</taxon>
        <taxon>Bacillota</taxon>
        <taxon>Bacilli</taxon>
        <taxon>Bacillales</taxon>
        <taxon>Paenibacillaceae</taxon>
        <taxon>Gordoniibacillus</taxon>
    </lineage>
</organism>
<dbReference type="InterPro" id="IPR010368">
    <property type="entry name" value="Com_YlbF"/>
</dbReference>
<dbReference type="InterPro" id="IPR052767">
    <property type="entry name" value="Bact_com_dev_regulator"/>
</dbReference>
<dbReference type="PANTHER" id="PTHR38448">
    <property type="entry name" value="REGULATORY PROTEIN YLBF-RELATED"/>
    <property type="match status" value="1"/>
</dbReference>
<protein>
    <submittedName>
        <fullName evidence="1">Membrane protein</fullName>
    </submittedName>
</protein>
<dbReference type="EMBL" id="JXAK01000009">
    <property type="protein sequence ID" value="KIL41414.1"/>
    <property type="molecule type" value="Genomic_DNA"/>
</dbReference>